<accession>A0A554A0Z4</accession>
<evidence type="ECO:0000313" key="2">
    <source>
        <dbReference type="EMBL" id="TSB47355.1"/>
    </source>
</evidence>
<protein>
    <submittedName>
        <fullName evidence="2">Uncharacterized protein</fullName>
    </submittedName>
</protein>
<feature type="transmembrane region" description="Helical" evidence="1">
    <location>
        <begin position="177"/>
        <end position="198"/>
    </location>
</feature>
<name>A0A554A0Z4_9BACI</name>
<keyword evidence="1" id="KW-0812">Transmembrane</keyword>
<dbReference type="EMBL" id="VLXZ01000003">
    <property type="protein sequence ID" value="TSB47355.1"/>
    <property type="molecule type" value="Genomic_DNA"/>
</dbReference>
<evidence type="ECO:0000256" key="1">
    <source>
        <dbReference type="SAM" id="Phobius"/>
    </source>
</evidence>
<dbReference type="Proteomes" id="UP000318521">
    <property type="component" value="Unassembled WGS sequence"/>
</dbReference>
<sequence length="399" mass="45933">MYRSFFTHELGLMVRSKKNLYFILFLLLGVACYCLIILPDKQTVHVLDHEEIAIDLENDQFMLEGRVRSGYTGTNSRTGRAIYVETFFHNQLRSKLIHAYENQDAARYLRLKLQYDVTELTVISDPSMFEGSTYPNMDRMHFEYYTDHRYQSLLHMDSPLTLSMLEQKSAIQVLEQALLVAGPWFIFLAIYFSCDVLMRDREHPSIKQGMPISWYKIINLKSGVVLTYTATALALLLAFCMLLVSILNGFGHLDLAIPYLTSFDDLTSDQYDLMSMGTFLLKSLVYLVILLFLFIRLTMVGSLLLKQAWLVLGVTSFILLFERVFRDRTSETVLGIDVGYWPQTYIDFGKIAAGEMNYLFMTDSITFISGLVILLLTVVMVEGLLLTLSKIITKERYYA</sequence>
<keyword evidence="3" id="KW-1185">Reference proteome</keyword>
<feature type="transmembrane region" description="Helical" evidence="1">
    <location>
        <begin position="20"/>
        <end position="38"/>
    </location>
</feature>
<gene>
    <name evidence="2" type="ORF">FN960_06345</name>
</gene>
<dbReference type="PROSITE" id="PS51257">
    <property type="entry name" value="PROKAR_LIPOPROTEIN"/>
    <property type="match status" value="1"/>
</dbReference>
<comment type="caution">
    <text evidence="2">The sequence shown here is derived from an EMBL/GenBank/DDBJ whole genome shotgun (WGS) entry which is preliminary data.</text>
</comment>
<proteinExistence type="predicted"/>
<feature type="transmembrane region" description="Helical" evidence="1">
    <location>
        <begin position="273"/>
        <end position="295"/>
    </location>
</feature>
<dbReference type="RefSeq" id="WP_143847854.1">
    <property type="nucleotide sequence ID" value="NZ_VLXZ01000003.1"/>
</dbReference>
<keyword evidence="1" id="KW-0472">Membrane</keyword>
<keyword evidence="1" id="KW-1133">Transmembrane helix</keyword>
<dbReference type="OrthoDB" id="2320684at2"/>
<reference evidence="2 3" key="1">
    <citation type="submission" date="2019-07" db="EMBL/GenBank/DDBJ databases">
        <authorList>
            <person name="Park Y.J."/>
            <person name="Jeong S.E."/>
            <person name="Jung H.S."/>
        </authorList>
    </citation>
    <scope>NUCLEOTIDE SEQUENCE [LARGE SCALE GENOMIC DNA]</scope>
    <source>
        <strain evidence="3">P16(2019)</strain>
    </source>
</reference>
<feature type="transmembrane region" description="Helical" evidence="1">
    <location>
        <begin position="225"/>
        <end position="253"/>
    </location>
</feature>
<organism evidence="2 3">
    <name type="scientific">Alkalicoccobacillus porphyridii</name>
    <dbReference type="NCBI Taxonomy" id="2597270"/>
    <lineage>
        <taxon>Bacteria</taxon>
        <taxon>Bacillati</taxon>
        <taxon>Bacillota</taxon>
        <taxon>Bacilli</taxon>
        <taxon>Bacillales</taxon>
        <taxon>Bacillaceae</taxon>
        <taxon>Alkalicoccobacillus</taxon>
    </lineage>
</organism>
<dbReference type="AlphaFoldDB" id="A0A554A0Z4"/>
<feature type="transmembrane region" description="Helical" evidence="1">
    <location>
        <begin position="307"/>
        <end position="325"/>
    </location>
</feature>
<evidence type="ECO:0000313" key="3">
    <source>
        <dbReference type="Proteomes" id="UP000318521"/>
    </source>
</evidence>
<feature type="transmembrane region" description="Helical" evidence="1">
    <location>
        <begin position="365"/>
        <end position="388"/>
    </location>
</feature>